<sequence>MDKKEERWCLIQQINVRLADAGSPTITGLSMRTKKALEEAQELLCDLAELDVEAPKSVTFGEFEIFASDKAGMFVYSPGKAVQPVGREKIQELHDLCLWVLKRGGCRGS</sequence>
<proteinExistence type="predicted"/>
<gene>
    <name evidence="1" type="ORF">LCGC14_3029600</name>
</gene>
<reference evidence="1" key="1">
    <citation type="journal article" date="2015" name="Nature">
        <title>Complex archaea that bridge the gap between prokaryotes and eukaryotes.</title>
        <authorList>
            <person name="Spang A."/>
            <person name="Saw J.H."/>
            <person name="Jorgensen S.L."/>
            <person name="Zaremba-Niedzwiedzka K."/>
            <person name="Martijn J."/>
            <person name="Lind A.E."/>
            <person name="van Eijk R."/>
            <person name="Schleper C."/>
            <person name="Guy L."/>
            <person name="Ettema T.J."/>
        </authorList>
    </citation>
    <scope>NUCLEOTIDE SEQUENCE</scope>
</reference>
<evidence type="ECO:0000313" key="1">
    <source>
        <dbReference type="EMBL" id="KKK59915.1"/>
    </source>
</evidence>
<protein>
    <submittedName>
        <fullName evidence="1">Uncharacterized protein</fullName>
    </submittedName>
</protein>
<organism evidence="1">
    <name type="scientific">marine sediment metagenome</name>
    <dbReference type="NCBI Taxonomy" id="412755"/>
    <lineage>
        <taxon>unclassified sequences</taxon>
        <taxon>metagenomes</taxon>
        <taxon>ecological metagenomes</taxon>
    </lineage>
</organism>
<comment type="caution">
    <text evidence="1">The sequence shown here is derived from an EMBL/GenBank/DDBJ whole genome shotgun (WGS) entry which is preliminary data.</text>
</comment>
<name>A0A0F8XG30_9ZZZZ</name>
<accession>A0A0F8XG30</accession>
<dbReference type="AlphaFoldDB" id="A0A0F8XG30"/>
<dbReference type="EMBL" id="LAZR01063226">
    <property type="protein sequence ID" value="KKK59915.1"/>
    <property type="molecule type" value="Genomic_DNA"/>
</dbReference>